<proteinExistence type="predicted"/>
<dbReference type="AlphaFoldDB" id="A0A2S6A9Z0"/>
<dbReference type="EMBL" id="PSZC01000045">
    <property type="protein sequence ID" value="PPJ30326.1"/>
    <property type="molecule type" value="Genomic_DNA"/>
</dbReference>
<dbReference type="Proteomes" id="UP000239874">
    <property type="component" value="Unassembled WGS sequence"/>
</dbReference>
<organism evidence="3 4">
    <name type="scientific">Nocardia nova</name>
    <dbReference type="NCBI Taxonomy" id="37330"/>
    <lineage>
        <taxon>Bacteria</taxon>
        <taxon>Bacillati</taxon>
        <taxon>Actinomycetota</taxon>
        <taxon>Actinomycetes</taxon>
        <taxon>Mycobacteriales</taxon>
        <taxon>Nocardiaceae</taxon>
        <taxon>Nocardia</taxon>
    </lineage>
</organism>
<evidence type="ECO:0000256" key="1">
    <source>
        <dbReference type="SAM" id="MobiDB-lite"/>
    </source>
</evidence>
<evidence type="ECO:0000256" key="2">
    <source>
        <dbReference type="SAM" id="Phobius"/>
    </source>
</evidence>
<feature type="compositionally biased region" description="Low complexity" evidence="1">
    <location>
        <begin position="1"/>
        <end position="19"/>
    </location>
</feature>
<reference evidence="3 4" key="1">
    <citation type="submission" date="2018-02" db="EMBL/GenBank/DDBJ databases">
        <title>8 Nocardia nova and 1 Nocardia cyriacigeorgica strain used for evolution to TMP-SMX.</title>
        <authorList>
            <person name="Mehta H."/>
            <person name="Weng J."/>
            <person name="Shamoo Y."/>
        </authorList>
    </citation>
    <scope>NUCLEOTIDE SEQUENCE [LARGE SCALE GENOMIC DNA]</scope>
    <source>
        <strain evidence="3 4">MDA3139</strain>
    </source>
</reference>
<feature type="compositionally biased region" description="Low complexity" evidence="1">
    <location>
        <begin position="83"/>
        <end position="94"/>
    </location>
</feature>
<gene>
    <name evidence="3" type="ORF">C5E45_33920</name>
</gene>
<comment type="caution">
    <text evidence="3">The sequence shown here is derived from an EMBL/GenBank/DDBJ whole genome shotgun (WGS) entry which is preliminary data.</text>
</comment>
<accession>A0A2S6A9Z0</accession>
<sequence>MPNTSAKSAKAIRAAAKSAPGGAYNGNSNPPKHRRVPWALVGAVVVIAALVVALVVYFVPKSRHHADKEKAVPPTGQMDELPADIPGIPAIPGMPGAPMPTR</sequence>
<evidence type="ECO:0000313" key="4">
    <source>
        <dbReference type="Proteomes" id="UP000239874"/>
    </source>
</evidence>
<keyword evidence="2" id="KW-0812">Transmembrane</keyword>
<protein>
    <submittedName>
        <fullName evidence="3">Uncharacterized protein</fullName>
    </submittedName>
</protein>
<feature type="transmembrane region" description="Helical" evidence="2">
    <location>
        <begin position="38"/>
        <end position="59"/>
    </location>
</feature>
<feature type="region of interest" description="Disordered" evidence="1">
    <location>
        <begin position="65"/>
        <end position="102"/>
    </location>
</feature>
<dbReference type="RefSeq" id="WP_104377359.1">
    <property type="nucleotide sequence ID" value="NZ_PSZC01000045.1"/>
</dbReference>
<name>A0A2S6A9Z0_9NOCA</name>
<feature type="region of interest" description="Disordered" evidence="1">
    <location>
        <begin position="1"/>
        <end position="30"/>
    </location>
</feature>
<keyword evidence="2" id="KW-1133">Transmembrane helix</keyword>
<keyword evidence="2" id="KW-0472">Membrane</keyword>
<evidence type="ECO:0000313" key="3">
    <source>
        <dbReference type="EMBL" id="PPJ30326.1"/>
    </source>
</evidence>